<reference evidence="2" key="2">
    <citation type="journal article" date="2022" name="Elife">
        <title>Obligate sexual reproduction of a homothallic fungus closely related to the Cryptococcus pathogenic species complex.</title>
        <authorList>
            <person name="Passer A.R."/>
            <person name="Clancey S.A."/>
            <person name="Shea T."/>
            <person name="David-Palma M."/>
            <person name="Averette A.F."/>
            <person name="Boekhout T."/>
            <person name="Porcel B.M."/>
            <person name="Nowrousian M."/>
            <person name="Cuomo C.A."/>
            <person name="Sun S."/>
            <person name="Heitman J."/>
            <person name="Coelho M.A."/>
        </authorList>
    </citation>
    <scope>NUCLEOTIDE SEQUENCE</scope>
    <source>
        <strain evidence="2">CBS 7841</strain>
    </source>
</reference>
<evidence type="ECO:0000256" key="1">
    <source>
        <dbReference type="SAM" id="MobiDB-lite"/>
    </source>
</evidence>
<gene>
    <name evidence="2" type="ORF">L203_102471</name>
</gene>
<reference evidence="2" key="3">
    <citation type="submission" date="2024-01" db="EMBL/GenBank/DDBJ databases">
        <authorList>
            <person name="Coelho M.A."/>
            <person name="David-Palma M."/>
            <person name="Shea T."/>
            <person name="Sun S."/>
            <person name="Cuomo C.A."/>
            <person name="Heitman J."/>
        </authorList>
    </citation>
    <scope>NUCLEOTIDE SEQUENCE</scope>
    <source>
        <strain evidence="2">CBS 7841</strain>
    </source>
</reference>
<protein>
    <submittedName>
        <fullName evidence="2">Uncharacterized protein</fullName>
    </submittedName>
</protein>
<feature type="region of interest" description="Disordered" evidence="1">
    <location>
        <begin position="129"/>
        <end position="164"/>
    </location>
</feature>
<feature type="compositionally biased region" description="Basic and acidic residues" evidence="1">
    <location>
        <begin position="129"/>
        <end position="148"/>
    </location>
</feature>
<feature type="compositionally biased region" description="Polar residues" evidence="1">
    <location>
        <begin position="149"/>
        <end position="161"/>
    </location>
</feature>
<sequence length="364" mass="41172">MSYYTTYPYCDFNYPTHRRVSSPIYYHTSVEPFRPPVHIYAKPEHDFDEIAALEQEERAAVAQLKAIQRRREELQAAKAREAAARAKAQVEREEAIRVELARAIAKEAKRKQEEEKRQEEERKRKAYAEAVAREKAEMRAIRETERSGSQRGVSKPFTQRQAPKIESLDDINKLLGAFFGINVAPQEPKISDNDDPEHESLPSVLGLPKDASSPNTKEAEQSSSSLPEEQPHIPSSGEKFQLDLFDMLKNINEALVQQTEPKQEKKPEATCQAGVNDDQNCKQPESATQSQETASQQQTQDDSQQDGPSELATSFATLQNMEDQLTALITSDELWEEVKERSWSDASSVAEELEKLEPKELAVA</sequence>
<organism evidence="2 3">
    <name type="scientific">Cryptococcus depauperatus CBS 7841</name>
    <dbReference type="NCBI Taxonomy" id="1295531"/>
    <lineage>
        <taxon>Eukaryota</taxon>
        <taxon>Fungi</taxon>
        <taxon>Dikarya</taxon>
        <taxon>Basidiomycota</taxon>
        <taxon>Agaricomycotina</taxon>
        <taxon>Tremellomycetes</taxon>
        <taxon>Tremellales</taxon>
        <taxon>Cryptococcaceae</taxon>
        <taxon>Cryptococcus</taxon>
    </lineage>
</organism>
<feature type="compositionally biased region" description="Low complexity" evidence="1">
    <location>
        <begin position="285"/>
        <end position="306"/>
    </location>
</feature>
<dbReference type="GeneID" id="91086683"/>
<dbReference type="AlphaFoldDB" id="A0AAJ8JRW8"/>
<dbReference type="Proteomes" id="UP000094043">
    <property type="component" value="Chromosome 3"/>
</dbReference>
<feature type="region of interest" description="Disordered" evidence="1">
    <location>
        <begin position="186"/>
        <end position="241"/>
    </location>
</feature>
<feature type="compositionally biased region" description="Basic and acidic residues" evidence="1">
    <location>
        <begin position="352"/>
        <end position="364"/>
    </location>
</feature>
<accession>A0AAJ8JRW8</accession>
<proteinExistence type="predicted"/>
<name>A0AAJ8JRW8_9TREE</name>
<dbReference type="EMBL" id="CP143786">
    <property type="protein sequence ID" value="WVN87293.1"/>
    <property type="molecule type" value="Genomic_DNA"/>
</dbReference>
<feature type="region of interest" description="Disordered" evidence="1">
    <location>
        <begin position="340"/>
        <end position="364"/>
    </location>
</feature>
<dbReference type="RefSeq" id="XP_066067993.1">
    <property type="nucleotide sequence ID" value="XM_066211896.1"/>
</dbReference>
<dbReference type="KEGG" id="cdep:91086683"/>
<evidence type="ECO:0000313" key="3">
    <source>
        <dbReference type="Proteomes" id="UP000094043"/>
    </source>
</evidence>
<keyword evidence="3" id="KW-1185">Reference proteome</keyword>
<feature type="region of interest" description="Disordered" evidence="1">
    <location>
        <begin position="255"/>
        <end position="313"/>
    </location>
</feature>
<reference evidence="2" key="1">
    <citation type="submission" date="2016-06" db="EMBL/GenBank/DDBJ databases">
        <authorList>
            <person name="Cuomo C."/>
            <person name="Litvintseva A."/>
            <person name="Heitman J."/>
            <person name="Chen Y."/>
            <person name="Sun S."/>
            <person name="Springer D."/>
            <person name="Dromer F."/>
            <person name="Young S."/>
            <person name="Zeng Q."/>
            <person name="Chapman S."/>
            <person name="Gujja S."/>
            <person name="Saif S."/>
            <person name="Birren B."/>
        </authorList>
    </citation>
    <scope>NUCLEOTIDE SEQUENCE</scope>
    <source>
        <strain evidence="2">CBS 7841</strain>
    </source>
</reference>
<evidence type="ECO:0000313" key="2">
    <source>
        <dbReference type="EMBL" id="WVN87293.1"/>
    </source>
</evidence>